<dbReference type="CDD" id="cd03413">
    <property type="entry name" value="CbiK_C"/>
    <property type="match status" value="1"/>
</dbReference>
<dbReference type="PANTHER" id="PTHR33542">
    <property type="entry name" value="SIROHYDROCHLORIN FERROCHELATASE, CHLOROPLASTIC"/>
    <property type="match status" value="1"/>
</dbReference>
<dbReference type="Pfam" id="PF06180">
    <property type="entry name" value="CbiK"/>
    <property type="match status" value="1"/>
</dbReference>
<comment type="caution">
    <text evidence="3">The sequence shown here is derived from an EMBL/GenBank/DDBJ whole genome shotgun (WGS) entry which is preliminary data.</text>
</comment>
<reference evidence="3 4" key="1">
    <citation type="submission" date="2019-11" db="EMBL/GenBank/DDBJ databases">
        <title>Whole-genome sequence of a the green, strictly anaerobic photosynthetic bacterium Heliobacillus mobilis DSM 6151.</title>
        <authorList>
            <person name="Kyndt J.A."/>
            <person name="Meyer T.E."/>
        </authorList>
    </citation>
    <scope>NUCLEOTIDE SEQUENCE [LARGE SCALE GENOMIC DNA]</scope>
    <source>
        <strain evidence="3 4">DSM 6151</strain>
    </source>
</reference>
<accession>A0A6I3SG94</accession>
<keyword evidence="2" id="KW-0479">Metal-binding</keyword>
<dbReference type="GO" id="GO:0019251">
    <property type="term" value="P:anaerobic cobalamin biosynthetic process"/>
    <property type="evidence" value="ECO:0007669"/>
    <property type="project" value="InterPro"/>
</dbReference>
<dbReference type="AlphaFoldDB" id="A0A6I3SG94"/>
<dbReference type="InterPro" id="IPR050963">
    <property type="entry name" value="Sirohydro_Cobaltochel/CbiX"/>
</dbReference>
<keyword evidence="4" id="KW-1185">Reference proteome</keyword>
<evidence type="ECO:0000313" key="3">
    <source>
        <dbReference type="EMBL" id="MTV47361.1"/>
    </source>
</evidence>
<evidence type="ECO:0000313" key="4">
    <source>
        <dbReference type="Proteomes" id="UP000430670"/>
    </source>
</evidence>
<name>A0A6I3SG94_HELMO</name>
<sequence length="328" mass="35985">MAITGKGAFSVSKNDLCVTTSVGRRGVGRDRRIRLLRKTTERCHYLMIGASVAMANERVKSGKPAILLVAFGTSVPEGRAALDHIEANVKAAFPGVEVRWSYTSSIIRKKIAREQQVIIDSPLTALSKLRDDGYNQVVVHSLHVFPGREYCDLEEIVKSLQGMKTSDGPVFDRLVLSDSLLHEFNDYQRACEAITGLIPANSDEEALLLMGHGTDHRALSAFGCLNDLLRHQYRGKNVMLATVEGYPELQHALGDLVASGVKKVKLAPFLVVAGGHAQKDMAGDEPQSWKSQLEAKGFVVSAHMQGLGENDAIVNMMVDHLKKAWERQ</sequence>
<feature type="binding site" evidence="2">
    <location>
        <position position="212"/>
    </location>
    <ligand>
        <name>Co(2+)</name>
        <dbReference type="ChEBI" id="CHEBI:48828"/>
    </ligand>
</feature>
<evidence type="ECO:0000256" key="2">
    <source>
        <dbReference type="PIRSR" id="PIRSR033579-3"/>
    </source>
</evidence>
<evidence type="ECO:0000256" key="1">
    <source>
        <dbReference type="PIRSR" id="PIRSR033579-1"/>
    </source>
</evidence>
<feature type="active site" description="Proton acceptor" evidence="1">
    <location>
        <position position="212"/>
    </location>
</feature>
<proteinExistence type="predicted"/>
<dbReference type="Proteomes" id="UP000430670">
    <property type="component" value="Unassembled WGS sequence"/>
</dbReference>
<feature type="binding site" evidence="2">
    <location>
        <position position="276"/>
    </location>
    <ligand>
        <name>Co(2+)</name>
        <dbReference type="ChEBI" id="CHEBI:48828"/>
    </ligand>
</feature>
<dbReference type="Gene3D" id="3.40.50.1400">
    <property type="match status" value="2"/>
</dbReference>
<feature type="binding site" evidence="2">
    <location>
        <position position="244"/>
    </location>
    <ligand>
        <name>Co(2+)</name>
        <dbReference type="ChEBI" id="CHEBI:48828"/>
    </ligand>
</feature>
<dbReference type="PANTHER" id="PTHR33542:SF3">
    <property type="entry name" value="SIROHYDROCHLORIN FERROCHELATASE, CHLOROPLASTIC"/>
    <property type="match status" value="1"/>
</dbReference>
<dbReference type="GO" id="GO:0016852">
    <property type="term" value="F:sirohydrochlorin cobaltochelatase activity"/>
    <property type="evidence" value="ECO:0007669"/>
    <property type="project" value="InterPro"/>
</dbReference>
<dbReference type="CDD" id="cd03412">
    <property type="entry name" value="CbiK_N"/>
    <property type="match status" value="1"/>
</dbReference>
<dbReference type="PIRSF" id="PIRSF033579">
    <property type="entry name" value="Anaer_Co_chel"/>
    <property type="match status" value="1"/>
</dbReference>
<organism evidence="3 4">
    <name type="scientific">Heliobacterium mobile</name>
    <name type="common">Heliobacillus mobilis</name>
    <dbReference type="NCBI Taxonomy" id="28064"/>
    <lineage>
        <taxon>Bacteria</taxon>
        <taxon>Bacillati</taxon>
        <taxon>Bacillota</taxon>
        <taxon>Clostridia</taxon>
        <taxon>Eubacteriales</taxon>
        <taxon>Heliobacteriaceae</taxon>
        <taxon>Heliobacterium</taxon>
    </lineage>
</organism>
<dbReference type="GO" id="GO:0046872">
    <property type="term" value="F:metal ion binding"/>
    <property type="evidence" value="ECO:0007669"/>
    <property type="project" value="UniProtKB-KW"/>
</dbReference>
<dbReference type="OrthoDB" id="9770331at2"/>
<keyword evidence="2" id="KW-0170">Cobalt</keyword>
<gene>
    <name evidence="3" type="ORF">GJ688_00010</name>
</gene>
<dbReference type="SUPFAM" id="SSF53800">
    <property type="entry name" value="Chelatase"/>
    <property type="match status" value="1"/>
</dbReference>
<protein>
    <submittedName>
        <fullName evidence="3">Cobalt chelatase</fullName>
    </submittedName>
</protein>
<dbReference type="EMBL" id="WNKU01000001">
    <property type="protein sequence ID" value="MTV47361.1"/>
    <property type="molecule type" value="Genomic_DNA"/>
</dbReference>
<dbReference type="InterPro" id="IPR010388">
    <property type="entry name" value="Anaerobic_Co-chelatase"/>
</dbReference>